<feature type="transmembrane region" description="Helical" evidence="1">
    <location>
        <begin position="166"/>
        <end position="192"/>
    </location>
</feature>
<keyword evidence="1" id="KW-1133">Transmembrane helix</keyword>
<comment type="caution">
    <text evidence="2">The sequence shown here is derived from an EMBL/GenBank/DDBJ whole genome shotgun (WGS) entry which is preliminary data.</text>
</comment>
<evidence type="ECO:0000313" key="2">
    <source>
        <dbReference type="EMBL" id="PZR11115.1"/>
    </source>
</evidence>
<dbReference type="AlphaFoldDB" id="A0A2W5TII4"/>
<dbReference type="Proteomes" id="UP000249061">
    <property type="component" value="Unassembled WGS sequence"/>
</dbReference>
<name>A0A2W5TII4_9BACT</name>
<evidence type="ECO:0000313" key="3">
    <source>
        <dbReference type="Proteomes" id="UP000249061"/>
    </source>
</evidence>
<protein>
    <submittedName>
        <fullName evidence="2">Uncharacterized protein</fullName>
    </submittedName>
</protein>
<accession>A0A2W5TII4</accession>
<dbReference type="EMBL" id="QFQP01000015">
    <property type="protein sequence ID" value="PZR11115.1"/>
    <property type="molecule type" value="Genomic_DNA"/>
</dbReference>
<keyword evidence="1" id="KW-0472">Membrane</keyword>
<evidence type="ECO:0000256" key="1">
    <source>
        <dbReference type="SAM" id="Phobius"/>
    </source>
</evidence>
<organism evidence="2 3">
    <name type="scientific">Archangium gephyra</name>
    <dbReference type="NCBI Taxonomy" id="48"/>
    <lineage>
        <taxon>Bacteria</taxon>
        <taxon>Pseudomonadati</taxon>
        <taxon>Myxococcota</taxon>
        <taxon>Myxococcia</taxon>
        <taxon>Myxococcales</taxon>
        <taxon>Cystobacterineae</taxon>
        <taxon>Archangiaceae</taxon>
        <taxon>Archangium</taxon>
    </lineage>
</organism>
<keyword evidence="1" id="KW-0812">Transmembrane</keyword>
<reference evidence="2 3" key="1">
    <citation type="submission" date="2017-08" db="EMBL/GenBank/DDBJ databases">
        <title>Infants hospitalized years apart are colonized by the same room-sourced microbial strains.</title>
        <authorList>
            <person name="Brooks B."/>
            <person name="Olm M.R."/>
            <person name="Firek B.A."/>
            <person name="Baker R."/>
            <person name="Thomas B.C."/>
            <person name="Morowitz M.J."/>
            <person name="Banfield J.F."/>
        </authorList>
    </citation>
    <scope>NUCLEOTIDE SEQUENCE [LARGE SCALE GENOMIC DNA]</scope>
    <source>
        <strain evidence="2">S2_003_000_R2_14</strain>
    </source>
</reference>
<feature type="transmembrane region" description="Helical" evidence="1">
    <location>
        <begin position="222"/>
        <end position="246"/>
    </location>
</feature>
<sequence length="248" mass="25403">MLQVLIISIAAAPPIALVERPNDRAPAGAVQNVERRLRVAFEAKNVTVADGLAPCGEEKDCLFVHARRLRGIAVALSVVKGRKGVLVDLQATANDGLDVAAATFTLPGGDKVAPEIAPFVDKVATAWAALPEEKPAPPPEPETRLTEATAEVQPVVVLEQPKHTPVFANVTLGAGIVTGTAAIALGIVGAVLKGSLDSSLAMQPPVLTRPAALEQAALANGLFTASLISALVAGVSAVLFALFTAVGR</sequence>
<proteinExistence type="predicted"/>
<gene>
    <name evidence="2" type="ORF">DI536_18430</name>
</gene>